<dbReference type="AlphaFoldDB" id="W9C8E7"/>
<accession>W9C8E7</accession>
<evidence type="ECO:0000313" key="1">
    <source>
        <dbReference type="EMBL" id="ESZ90805.1"/>
    </source>
</evidence>
<comment type="caution">
    <text evidence="1">The sequence shown here is derived from an EMBL/GenBank/DDBJ whole genome shotgun (WGS) entry which is preliminary data.</text>
</comment>
<reference evidence="1 2" key="1">
    <citation type="journal article" date="2014" name="Genome Announc.">
        <title>Draft genome sequence of Sclerotinia borealis, a psychrophilic plant pathogenic fungus.</title>
        <authorList>
            <person name="Mardanov A.V."/>
            <person name="Beletsky A.V."/>
            <person name="Kadnikov V.V."/>
            <person name="Ignatov A.N."/>
            <person name="Ravin N.V."/>
        </authorList>
    </citation>
    <scope>NUCLEOTIDE SEQUENCE [LARGE SCALE GENOMIC DNA]</scope>
    <source>
        <strain evidence="2">F-4157</strain>
    </source>
</reference>
<dbReference type="HOGENOM" id="CLU_1982869_0_0_1"/>
<proteinExistence type="predicted"/>
<gene>
    <name evidence="1" type="ORF">SBOR_8810</name>
</gene>
<keyword evidence="1" id="KW-0378">Hydrolase</keyword>
<evidence type="ECO:0000313" key="2">
    <source>
        <dbReference type="Proteomes" id="UP000019487"/>
    </source>
</evidence>
<keyword evidence="1" id="KW-0347">Helicase</keyword>
<name>W9C8E7_SCLBF</name>
<dbReference type="GO" id="GO:0004386">
    <property type="term" value="F:helicase activity"/>
    <property type="evidence" value="ECO:0007669"/>
    <property type="project" value="UniProtKB-KW"/>
</dbReference>
<keyword evidence="2" id="KW-1185">Reference proteome</keyword>
<organism evidence="1 2">
    <name type="scientific">Sclerotinia borealis (strain F-4128)</name>
    <dbReference type="NCBI Taxonomy" id="1432307"/>
    <lineage>
        <taxon>Eukaryota</taxon>
        <taxon>Fungi</taxon>
        <taxon>Dikarya</taxon>
        <taxon>Ascomycota</taxon>
        <taxon>Pezizomycotina</taxon>
        <taxon>Leotiomycetes</taxon>
        <taxon>Helotiales</taxon>
        <taxon>Sclerotiniaceae</taxon>
        <taxon>Sclerotinia</taxon>
    </lineage>
</organism>
<keyword evidence="1" id="KW-0067">ATP-binding</keyword>
<keyword evidence="1" id="KW-0547">Nucleotide-binding</keyword>
<dbReference type="Proteomes" id="UP000019487">
    <property type="component" value="Unassembled WGS sequence"/>
</dbReference>
<sequence>MPDELPPPNTQSMVPNLGVTTTEVDQILAGIAGRDALPSGLPAPSIRQTPIDEVAGNERIFAIAFPTLYPTGAADFNIPRVRFSLEGLSTQYPVSHRKVHGRQSESTAITQSHFYKERFSGASRLA</sequence>
<protein>
    <submittedName>
        <fullName evidence="1">ATP-dependent DNA helicase PIF1</fullName>
    </submittedName>
</protein>
<dbReference type="EMBL" id="AYSA01000574">
    <property type="protein sequence ID" value="ESZ90805.1"/>
    <property type="molecule type" value="Genomic_DNA"/>
</dbReference>
<dbReference type="OrthoDB" id="4958516at2759"/>